<accession>A0A8T4IUM1</accession>
<dbReference type="InterPro" id="IPR053521">
    <property type="entry name" value="McjB-like"/>
</dbReference>
<keyword evidence="3" id="KW-1185">Reference proteome</keyword>
<dbReference type="NCBIfam" id="NF033537">
    <property type="entry name" value="lasso_biosyn_B2"/>
    <property type="match status" value="1"/>
</dbReference>
<dbReference type="InterPro" id="IPR032708">
    <property type="entry name" value="McjB_C"/>
</dbReference>
<evidence type="ECO:0000313" key="3">
    <source>
        <dbReference type="Proteomes" id="UP000675554"/>
    </source>
</evidence>
<dbReference type="Pfam" id="PF13471">
    <property type="entry name" value="Transglut_core3"/>
    <property type="match status" value="1"/>
</dbReference>
<gene>
    <name evidence="2" type="ORF">KDA82_11220</name>
</gene>
<dbReference type="AlphaFoldDB" id="A0A8T4IUM1"/>
<sequence length="148" mass="16227">MSFSVVPEQRSADVPLRLRLLARLTVTAAWLLIRLSPGRQRRVLSVIARGARPAGYGQALDCRQAVVTVSSKCAGLGCLQRSVATVLLCRMHGAWPEWCTGVRTEPFRAHAWVEAEGRPVGEGEDIPLFRKMLHVPAPAPATTGHRRL</sequence>
<reference evidence="2" key="1">
    <citation type="submission" date="2021-04" db="EMBL/GenBank/DDBJ databases">
        <title>Sequencing of actinobacteria type strains.</title>
        <authorList>
            <person name="Nguyen G.-S."/>
            <person name="Wentzel A."/>
        </authorList>
    </citation>
    <scope>NUCLEOTIDE SEQUENCE</scope>
    <source>
        <strain evidence="2">DSM 42095</strain>
    </source>
</reference>
<organism evidence="2 3">
    <name type="scientific">Streptomyces daliensis</name>
    <dbReference type="NCBI Taxonomy" id="299421"/>
    <lineage>
        <taxon>Bacteria</taxon>
        <taxon>Bacillati</taxon>
        <taxon>Actinomycetota</taxon>
        <taxon>Actinomycetes</taxon>
        <taxon>Kitasatosporales</taxon>
        <taxon>Streptomycetaceae</taxon>
        <taxon>Streptomyces</taxon>
    </lineage>
</organism>
<evidence type="ECO:0000313" key="2">
    <source>
        <dbReference type="EMBL" id="MBR7673577.1"/>
    </source>
</evidence>
<name>A0A8T4IUM1_9ACTN</name>
<evidence type="ECO:0000259" key="1">
    <source>
        <dbReference type="Pfam" id="PF13471"/>
    </source>
</evidence>
<comment type="caution">
    <text evidence="2">The sequence shown here is derived from an EMBL/GenBank/DDBJ whole genome shotgun (WGS) entry which is preliminary data.</text>
</comment>
<proteinExistence type="predicted"/>
<feature type="domain" description="Microcin J25-processing protein McjB C-terminal" evidence="1">
    <location>
        <begin position="24"/>
        <end position="131"/>
    </location>
</feature>
<dbReference type="EMBL" id="JAGSMN010000222">
    <property type="protein sequence ID" value="MBR7673577.1"/>
    <property type="molecule type" value="Genomic_DNA"/>
</dbReference>
<protein>
    <submittedName>
        <fullName evidence="2">Lasso peptide biosynthesis B2 protein</fullName>
    </submittedName>
</protein>
<dbReference type="Proteomes" id="UP000675554">
    <property type="component" value="Unassembled WGS sequence"/>
</dbReference>